<reference evidence="4 5" key="1">
    <citation type="submission" date="2020-01" db="EMBL/GenBank/DDBJ databases">
        <title>Bacteria diversity of Porities sp.</title>
        <authorList>
            <person name="Wang G."/>
        </authorList>
    </citation>
    <scope>NUCLEOTIDE SEQUENCE [LARGE SCALE GENOMIC DNA]</scope>
    <source>
        <strain evidence="4 5">R33</strain>
    </source>
</reference>
<dbReference type="SUPFAM" id="SSF52172">
    <property type="entry name" value="CheY-like"/>
    <property type="match status" value="1"/>
</dbReference>
<evidence type="ECO:0000313" key="5">
    <source>
        <dbReference type="Proteomes" id="UP000475249"/>
    </source>
</evidence>
<dbReference type="RefSeq" id="WP_161433253.1">
    <property type="nucleotide sequence ID" value="NZ_WXYO01000001.1"/>
</dbReference>
<dbReference type="SMART" id="SM00448">
    <property type="entry name" value="REC"/>
    <property type="match status" value="1"/>
</dbReference>
<comment type="caution">
    <text evidence="4">The sequence shown here is derived from an EMBL/GenBank/DDBJ whole genome shotgun (WGS) entry which is preliminary data.</text>
</comment>
<dbReference type="Gene3D" id="2.40.50.1020">
    <property type="entry name" value="LytTr DNA-binding domain"/>
    <property type="match status" value="1"/>
</dbReference>
<dbReference type="InterPro" id="IPR001789">
    <property type="entry name" value="Sig_transdc_resp-reg_receiver"/>
</dbReference>
<keyword evidence="5" id="KW-1185">Reference proteome</keyword>
<dbReference type="Pfam" id="PF04397">
    <property type="entry name" value="LytTR"/>
    <property type="match status" value="1"/>
</dbReference>
<feature type="domain" description="Response regulatory" evidence="2">
    <location>
        <begin position="2"/>
        <end position="114"/>
    </location>
</feature>
<dbReference type="GO" id="GO:0003677">
    <property type="term" value="F:DNA binding"/>
    <property type="evidence" value="ECO:0007669"/>
    <property type="project" value="InterPro"/>
</dbReference>
<dbReference type="InterPro" id="IPR007492">
    <property type="entry name" value="LytTR_DNA-bd_dom"/>
</dbReference>
<dbReference type="EMBL" id="WXYO01000001">
    <property type="protein sequence ID" value="NAS10441.1"/>
    <property type="molecule type" value="Genomic_DNA"/>
</dbReference>
<protein>
    <submittedName>
        <fullName evidence="4">Response regulator</fullName>
    </submittedName>
</protein>
<keyword evidence="1" id="KW-0597">Phosphoprotein</keyword>
<organism evidence="4 5">
    <name type="scientific">Poritiphilus flavus</name>
    <dbReference type="NCBI Taxonomy" id="2697053"/>
    <lineage>
        <taxon>Bacteria</taxon>
        <taxon>Pseudomonadati</taxon>
        <taxon>Bacteroidota</taxon>
        <taxon>Flavobacteriia</taxon>
        <taxon>Flavobacteriales</taxon>
        <taxon>Flavobacteriaceae</taxon>
        <taxon>Poritiphilus</taxon>
    </lineage>
</organism>
<dbReference type="Gene3D" id="3.40.50.2300">
    <property type="match status" value="1"/>
</dbReference>
<name>A0A6L9E721_9FLAO</name>
<dbReference type="PROSITE" id="PS50110">
    <property type="entry name" value="RESPONSE_REGULATORY"/>
    <property type="match status" value="1"/>
</dbReference>
<dbReference type="InterPro" id="IPR011006">
    <property type="entry name" value="CheY-like_superfamily"/>
</dbReference>
<dbReference type="InterPro" id="IPR046947">
    <property type="entry name" value="LytR-like"/>
</dbReference>
<dbReference type="SMART" id="SM00850">
    <property type="entry name" value="LytTR"/>
    <property type="match status" value="1"/>
</dbReference>
<proteinExistence type="predicted"/>
<sequence length="235" mass="27108">MNCIIVDDEAAARAVVAQLCSQMDDLDVIEEFPSAIDAIKFLNQHQVDVVFLDIHMPGFTGFDFVQTLKNPPKVVLTTSDRNFAIEAYEYEAIVDYLVKPLTKERFEKCLQKVKNALVKQPVQTGDNGQAETGQDLYINIDRRLIKLKFDEIQLIEARGDYIDVKTVKETYRVHSTLKKIKEKLPENIFLQIHRSFIINFTKIIDIEDNSVLIEKNVIPISRSNRPELMRRLNLL</sequence>
<dbReference type="PANTHER" id="PTHR37299:SF1">
    <property type="entry name" value="STAGE 0 SPORULATION PROTEIN A HOMOLOG"/>
    <property type="match status" value="1"/>
</dbReference>
<evidence type="ECO:0000256" key="1">
    <source>
        <dbReference type="PROSITE-ProRule" id="PRU00169"/>
    </source>
</evidence>
<feature type="domain" description="HTH LytTR-type" evidence="3">
    <location>
        <begin position="136"/>
        <end position="234"/>
    </location>
</feature>
<gene>
    <name evidence="4" type="ORF">GTQ38_00405</name>
</gene>
<accession>A0A6L9E721</accession>
<dbReference type="AlphaFoldDB" id="A0A6L9E721"/>
<dbReference type="PROSITE" id="PS50930">
    <property type="entry name" value="HTH_LYTTR"/>
    <property type="match status" value="1"/>
</dbReference>
<evidence type="ECO:0000259" key="3">
    <source>
        <dbReference type="PROSITE" id="PS50930"/>
    </source>
</evidence>
<dbReference type="PANTHER" id="PTHR37299">
    <property type="entry name" value="TRANSCRIPTIONAL REGULATOR-RELATED"/>
    <property type="match status" value="1"/>
</dbReference>
<dbReference type="GO" id="GO:0000156">
    <property type="term" value="F:phosphorelay response regulator activity"/>
    <property type="evidence" value="ECO:0007669"/>
    <property type="project" value="InterPro"/>
</dbReference>
<feature type="modified residue" description="4-aspartylphosphate" evidence="1">
    <location>
        <position position="53"/>
    </location>
</feature>
<evidence type="ECO:0000313" key="4">
    <source>
        <dbReference type="EMBL" id="NAS10441.1"/>
    </source>
</evidence>
<dbReference type="Proteomes" id="UP000475249">
    <property type="component" value="Unassembled WGS sequence"/>
</dbReference>
<dbReference type="Pfam" id="PF00072">
    <property type="entry name" value="Response_reg"/>
    <property type="match status" value="1"/>
</dbReference>
<evidence type="ECO:0000259" key="2">
    <source>
        <dbReference type="PROSITE" id="PS50110"/>
    </source>
</evidence>